<keyword evidence="9" id="KW-1185">Reference proteome</keyword>
<keyword evidence="4 5" id="KW-0238">DNA-binding</keyword>
<evidence type="ECO:0000256" key="5">
    <source>
        <dbReference type="PROSITE-ProRule" id="PRU00309"/>
    </source>
</evidence>
<evidence type="ECO:0000256" key="4">
    <source>
        <dbReference type="ARBA" id="ARBA00023125"/>
    </source>
</evidence>
<evidence type="ECO:0000256" key="6">
    <source>
        <dbReference type="SAM" id="MobiDB-lite"/>
    </source>
</evidence>
<feature type="compositionally biased region" description="Polar residues" evidence="6">
    <location>
        <begin position="125"/>
        <end position="153"/>
    </location>
</feature>
<dbReference type="OrthoDB" id="6775168at2759"/>
<evidence type="ECO:0000256" key="1">
    <source>
        <dbReference type="ARBA" id="ARBA00022723"/>
    </source>
</evidence>
<keyword evidence="1" id="KW-0479">Metal-binding</keyword>
<keyword evidence="3" id="KW-0862">Zinc</keyword>
<evidence type="ECO:0000256" key="2">
    <source>
        <dbReference type="ARBA" id="ARBA00022771"/>
    </source>
</evidence>
<evidence type="ECO:0000259" key="7">
    <source>
        <dbReference type="PROSITE" id="PS50950"/>
    </source>
</evidence>
<dbReference type="PROSITE" id="PS50950">
    <property type="entry name" value="ZF_THAP"/>
    <property type="match status" value="1"/>
</dbReference>
<dbReference type="GO" id="GO:0003677">
    <property type="term" value="F:DNA binding"/>
    <property type="evidence" value="ECO:0007669"/>
    <property type="project" value="UniProtKB-UniRule"/>
</dbReference>
<organism evidence="8 9">
    <name type="scientific">Callosobruchus maculatus</name>
    <name type="common">Southern cowpea weevil</name>
    <name type="synonym">Pulse bruchid</name>
    <dbReference type="NCBI Taxonomy" id="64391"/>
    <lineage>
        <taxon>Eukaryota</taxon>
        <taxon>Metazoa</taxon>
        <taxon>Ecdysozoa</taxon>
        <taxon>Arthropoda</taxon>
        <taxon>Hexapoda</taxon>
        <taxon>Insecta</taxon>
        <taxon>Pterygota</taxon>
        <taxon>Neoptera</taxon>
        <taxon>Endopterygota</taxon>
        <taxon>Coleoptera</taxon>
        <taxon>Polyphaga</taxon>
        <taxon>Cucujiformia</taxon>
        <taxon>Chrysomeloidea</taxon>
        <taxon>Chrysomelidae</taxon>
        <taxon>Bruchinae</taxon>
        <taxon>Bruchini</taxon>
        <taxon>Callosobruchus</taxon>
    </lineage>
</organism>
<dbReference type="Pfam" id="PF05485">
    <property type="entry name" value="THAP"/>
    <property type="match status" value="1"/>
</dbReference>
<feature type="region of interest" description="Disordered" evidence="6">
    <location>
        <begin position="125"/>
        <end position="157"/>
    </location>
</feature>
<evidence type="ECO:0000313" key="8">
    <source>
        <dbReference type="EMBL" id="VEN62689.1"/>
    </source>
</evidence>
<name>A0A653DR46_CALMS</name>
<sequence length="210" mass="23633">MLQFLCNLQMLEANFYNIFRWPKTFSERKRWLNSLGMLDMNVSQSKIFICSDHFSFDDFNYEPYGKGIQQVLKPGALPKCSTVAEVPVSTAMDQKHISSSEDGMYGSPSNIGRSRSIEEIQSTANAHNQPKNQQHSPNVTSNELVSHRSSTNDVHLPPCPIRAENQQQISNKSGEKVTIQNVPISSDDRLTRKAVGVKRYDFSCILACTS</sequence>
<dbReference type="GO" id="GO:0008270">
    <property type="term" value="F:zinc ion binding"/>
    <property type="evidence" value="ECO:0007669"/>
    <property type="project" value="UniProtKB-KW"/>
</dbReference>
<dbReference type="EMBL" id="CAACVG010014042">
    <property type="protein sequence ID" value="VEN62689.1"/>
    <property type="molecule type" value="Genomic_DNA"/>
</dbReference>
<keyword evidence="2 5" id="KW-0863">Zinc-finger</keyword>
<gene>
    <name evidence="8" type="ORF">CALMAC_LOCUS19734</name>
</gene>
<dbReference type="AlphaFoldDB" id="A0A653DR46"/>
<evidence type="ECO:0000256" key="3">
    <source>
        <dbReference type="ARBA" id="ARBA00022833"/>
    </source>
</evidence>
<dbReference type="Gene3D" id="6.20.210.20">
    <property type="entry name" value="THAP domain"/>
    <property type="match status" value="1"/>
</dbReference>
<dbReference type="Proteomes" id="UP000410492">
    <property type="component" value="Unassembled WGS sequence"/>
</dbReference>
<evidence type="ECO:0000313" key="9">
    <source>
        <dbReference type="Proteomes" id="UP000410492"/>
    </source>
</evidence>
<feature type="region of interest" description="Disordered" evidence="6">
    <location>
        <begin position="92"/>
        <end position="112"/>
    </location>
</feature>
<protein>
    <recommendedName>
        <fullName evidence="7">THAP-type domain-containing protein</fullName>
    </recommendedName>
</protein>
<proteinExistence type="predicted"/>
<dbReference type="SUPFAM" id="SSF57716">
    <property type="entry name" value="Glucocorticoid receptor-like (DNA-binding domain)"/>
    <property type="match status" value="1"/>
</dbReference>
<accession>A0A653DR46</accession>
<feature type="domain" description="THAP-type" evidence="7">
    <location>
        <begin position="1"/>
        <end position="81"/>
    </location>
</feature>
<dbReference type="InterPro" id="IPR038441">
    <property type="entry name" value="THAP_Znf_sf"/>
</dbReference>
<dbReference type="InterPro" id="IPR006612">
    <property type="entry name" value="THAP_Znf"/>
</dbReference>
<reference evidence="8 9" key="1">
    <citation type="submission" date="2019-01" db="EMBL/GenBank/DDBJ databases">
        <authorList>
            <person name="Sayadi A."/>
        </authorList>
    </citation>
    <scope>NUCLEOTIDE SEQUENCE [LARGE SCALE GENOMIC DNA]</scope>
</reference>